<dbReference type="EMBL" id="CAJNOH010000023">
    <property type="protein sequence ID" value="CAF0772866.1"/>
    <property type="molecule type" value="Genomic_DNA"/>
</dbReference>
<reference evidence="3" key="1">
    <citation type="submission" date="2021-02" db="EMBL/GenBank/DDBJ databases">
        <authorList>
            <person name="Nowell W R."/>
        </authorList>
    </citation>
    <scope>NUCLEOTIDE SEQUENCE</scope>
</reference>
<accession>A0A813QV46</accession>
<dbReference type="GO" id="GO:0005929">
    <property type="term" value="C:cilium"/>
    <property type="evidence" value="ECO:0007669"/>
    <property type="project" value="TreeGrafter"/>
</dbReference>
<dbReference type="Proteomes" id="UP000663870">
    <property type="component" value="Unassembled WGS sequence"/>
</dbReference>
<dbReference type="InterPro" id="IPR019579">
    <property type="entry name" value="FAM161A/B"/>
</dbReference>
<evidence type="ECO:0000313" key="6">
    <source>
        <dbReference type="Proteomes" id="UP000663870"/>
    </source>
</evidence>
<sequence>MASSSLVDYYNSHVNFDKLNPLIRSAYNTTSDFEEYKQKLLAKVEYDNQDSNLSFIDSIEDVRREQRVRLAQVEHDYYNQKKTPSFDVPYYAEETDRKQETIITSKPPLSIASRQSSSSPIFLTEEQPEHHIHHHPISTNIVRRHDDDLSFCPHRTFTGNTNIIQDSTTNHVQNQIESMWNEFELDDYLEQRKTRRLRSAPTTTSWAGRVTVPEPFSLTNSIAMDNVHRRKCMHEIQAAKLQKEVDDELILNRQSFKANPVPAHVRMPLYEQLQEEQRIRREQVRHMTKEYLNSISKPFGFDSREKGKTILRRHSYSDGDTIRNEPQFKAKPLPDFYYRTSKDIEEMKEKSLYRSIKKEMRAKELLRQSRLPSSMYEREQQAKRIRRSLSANDLARMGYEEYTFKPKTNGYHIPNYDKLHSKFLHQSEQAKRMRAPTKCKPFLLYTNLIPTRKDRVLDDIRHDEKMRRLQTFQIKGKQLPIKSTSGMNLSNNLQQPEAIPTKITQAQRVREVIGKKKRRKEEVKEKFEEKFQRSRSAKEKRLREKIYEQAKFQDKSTIYKAKKEENTRNIRQSMHQNEDEYARKLDVMNSRIERRPLLLEQDQRDRAIRNLERQIQHAMTVANITEKDLMRQKFNPPNVKVTRTTTRTDYLS</sequence>
<keyword evidence="6" id="KW-1185">Reference proteome</keyword>
<name>A0A813QV46_9BILA</name>
<comment type="similarity">
    <text evidence="1">Belongs to the FAM161 family.</text>
</comment>
<protein>
    <submittedName>
        <fullName evidence="3">Uncharacterized protein</fullName>
    </submittedName>
</protein>
<dbReference type="PANTHER" id="PTHR21501">
    <property type="entry name" value="PROTEIN FAM-161"/>
    <property type="match status" value="1"/>
</dbReference>
<comment type="caution">
    <text evidence="3">The sequence shown here is derived from an EMBL/GenBank/DDBJ whole genome shotgun (WGS) entry which is preliminary data.</text>
</comment>
<dbReference type="InterPro" id="IPR051655">
    <property type="entry name" value="FAM161"/>
</dbReference>
<evidence type="ECO:0000313" key="5">
    <source>
        <dbReference type="Proteomes" id="UP000663854"/>
    </source>
</evidence>
<dbReference type="Proteomes" id="UP000663854">
    <property type="component" value="Unassembled WGS sequence"/>
</dbReference>
<dbReference type="EMBL" id="CAJNOL010000476">
    <property type="protein sequence ID" value="CAF1082473.1"/>
    <property type="molecule type" value="Genomic_DNA"/>
</dbReference>
<organism evidence="3 5">
    <name type="scientific">Rotaria sordida</name>
    <dbReference type="NCBI Taxonomy" id="392033"/>
    <lineage>
        <taxon>Eukaryota</taxon>
        <taxon>Metazoa</taxon>
        <taxon>Spiralia</taxon>
        <taxon>Gnathifera</taxon>
        <taxon>Rotifera</taxon>
        <taxon>Eurotatoria</taxon>
        <taxon>Bdelloidea</taxon>
        <taxon>Philodinida</taxon>
        <taxon>Philodinidae</taxon>
        <taxon>Rotaria</taxon>
    </lineage>
</organism>
<dbReference type="Pfam" id="PF10595">
    <property type="entry name" value="FAM161A_B"/>
    <property type="match status" value="1"/>
</dbReference>
<evidence type="ECO:0000313" key="3">
    <source>
        <dbReference type="EMBL" id="CAF0772866.1"/>
    </source>
</evidence>
<evidence type="ECO:0000313" key="4">
    <source>
        <dbReference type="EMBL" id="CAF1082473.1"/>
    </source>
</evidence>
<evidence type="ECO:0000256" key="2">
    <source>
        <dbReference type="ARBA" id="ARBA00023054"/>
    </source>
</evidence>
<keyword evidence="2" id="KW-0175">Coiled coil</keyword>
<dbReference type="PANTHER" id="PTHR21501:SF1">
    <property type="entry name" value="PROTEIN FAM-161"/>
    <property type="match status" value="1"/>
</dbReference>
<dbReference type="GO" id="GO:0044782">
    <property type="term" value="P:cilium organization"/>
    <property type="evidence" value="ECO:0007669"/>
    <property type="project" value="TreeGrafter"/>
</dbReference>
<dbReference type="GO" id="GO:0005856">
    <property type="term" value="C:cytoskeleton"/>
    <property type="evidence" value="ECO:0007669"/>
    <property type="project" value="UniProtKB-ARBA"/>
</dbReference>
<dbReference type="AlphaFoldDB" id="A0A813QV46"/>
<gene>
    <name evidence="4" type="ORF">JXQ802_LOCUS18259</name>
    <name evidence="3" type="ORF">PYM288_LOCUS3205</name>
</gene>
<evidence type="ECO:0000256" key="1">
    <source>
        <dbReference type="ARBA" id="ARBA00006663"/>
    </source>
</evidence>
<proteinExistence type="inferred from homology"/>